<dbReference type="GO" id="GO:0090173">
    <property type="term" value="P:regulation of synaptonemal complex assembly"/>
    <property type="evidence" value="ECO:0007669"/>
    <property type="project" value="InterPro"/>
</dbReference>
<keyword evidence="3" id="KW-1185">Reference proteome</keyword>
<dbReference type="AlphaFoldDB" id="A0A0D7AQ17"/>
<organism evidence="2 3">
    <name type="scientific">Fistulina hepatica ATCC 64428</name>
    <dbReference type="NCBI Taxonomy" id="1128425"/>
    <lineage>
        <taxon>Eukaryota</taxon>
        <taxon>Fungi</taxon>
        <taxon>Dikarya</taxon>
        <taxon>Basidiomycota</taxon>
        <taxon>Agaricomycotina</taxon>
        <taxon>Agaricomycetes</taxon>
        <taxon>Agaricomycetidae</taxon>
        <taxon>Agaricales</taxon>
        <taxon>Fistulinaceae</taxon>
        <taxon>Fistulina</taxon>
    </lineage>
</organism>
<evidence type="ECO:0000313" key="3">
    <source>
        <dbReference type="Proteomes" id="UP000054144"/>
    </source>
</evidence>
<dbReference type="PANTHER" id="PTHR40375">
    <property type="entry name" value="SPORULATION-SPECIFIC PROTEIN 22"/>
    <property type="match status" value="1"/>
</dbReference>
<proteinExistence type="predicted"/>
<dbReference type="GO" id="GO:0051321">
    <property type="term" value="P:meiotic cell cycle"/>
    <property type="evidence" value="ECO:0007669"/>
    <property type="project" value="UniProtKB-KW"/>
</dbReference>
<dbReference type="Proteomes" id="UP000054144">
    <property type="component" value="Unassembled WGS sequence"/>
</dbReference>
<reference evidence="2 3" key="1">
    <citation type="journal article" date="2015" name="Fungal Genet. Biol.">
        <title>Evolution of novel wood decay mechanisms in Agaricales revealed by the genome sequences of Fistulina hepatica and Cylindrobasidium torrendii.</title>
        <authorList>
            <person name="Floudas D."/>
            <person name="Held B.W."/>
            <person name="Riley R."/>
            <person name="Nagy L.G."/>
            <person name="Koehler G."/>
            <person name="Ransdell A.S."/>
            <person name="Younus H."/>
            <person name="Chow J."/>
            <person name="Chiniquy J."/>
            <person name="Lipzen A."/>
            <person name="Tritt A."/>
            <person name="Sun H."/>
            <person name="Haridas S."/>
            <person name="LaButti K."/>
            <person name="Ohm R.A."/>
            <person name="Kues U."/>
            <person name="Blanchette R.A."/>
            <person name="Grigoriev I.V."/>
            <person name="Minto R.E."/>
            <person name="Hibbett D.S."/>
        </authorList>
    </citation>
    <scope>NUCLEOTIDE SEQUENCE [LARGE SCALE GENOMIC DNA]</scope>
    <source>
        <strain evidence="2 3">ATCC 64428</strain>
    </source>
</reference>
<dbReference type="OrthoDB" id="65716at2759"/>
<sequence>MSKEQKKSTAAVQKAFEAIEYQLAQLKPQFDQLNSSNRCALERGLHHLATLAEAFTGLHARAKDRSQFADKLDQEGVNLWNLTGTVRKTPDDDGRVLVTALRLAAFRLIEAGLESKPDIISLIHVLQVASKTGASLCDVGKSTVANSVLTSAAKVGNLNYEELLRNAEDPENTHKEARATAVTLYYSCRMEAAWKEGNETLAEYMSRKITEDSRIALVPQHVREGFAVKLHEIGRAILKRESEDAKGNKNSRPAEALPWLQSAFGLVDKLDGVRSADLKIPILRTLARTYYLADMYDRAEATLEEVTLLIEASTEPERSGYQELRWLKLAVLKRMKAGPVRLLENHMAWSESTVTDLLQDLRSVSHQQTLAIDVTRYGLDRALAIPGTDHECVDRLLLSLLFYCSKDEDHARGIAALESAFVAVHEARFELMSTPTMACLALIWQYGDRLYNAKNWNQAADWYMLGSHEVFHNHSPTSRDKCFRKAALCYIDQREYARASAVIRRCPPDQAATQYLVLLASVQQGLEDEAIRAVNAMVQAPDFDRKMLLLATHLSHQSGLKPLLLVVLEALLKTMKARESNGEPVVEAMTLIRCIIRLILSLMADPTSKKSVLIDSLVGHFRTSKIFAEAAHEQKAVHVIMKDISWIWRTAYNSAVQGCAEWVDHGDRVSELFRLAADHISILCDASPVEPDEETYIHLINSTFCAVTGDVFTLRAAASESPVEDTRCRAVAADVASCLRKITSIATKSVISPHEAERVEFMCHTLRIFEAEMFVQVNDWVEVSRVVKDVTSAGRLAVDTYGCIADLLWSNKQCPVNVLYEALESVLRASLNHSALSVTKFSRWLRGIVTIALARNTIEHRLKAIGFVEQAIAVMNENADGDDAYPQDERQWLLATSYNAGIECFEASLLDEAKRWFESATLVCKYVPEGQTSAEKISNAYTSLLARYTPSASRI</sequence>
<gene>
    <name evidence="2" type="ORF">FISHEDRAFT_68680</name>
</gene>
<protein>
    <submittedName>
        <fullName evidence="2">SPO22-domain-containing protein</fullName>
    </submittedName>
</protein>
<accession>A0A0D7AQ17</accession>
<dbReference type="PANTHER" id="PTHR40375:SF2">
    <property type="entry name" value="SPORULATION-SPECIFIC PROTEIN 22"/>
    <property type="match status" value="1"/>
</dbReference>
<dbReference type="InterPro" id="IPR039057">
    <property type="entry name" value="Spo22/ZIP4"/>
</dbReference>
<evidence type="ECO:0000256" key="1">
    <source>
        <dbReference type="ARBA" id="ARBA00023254"/>
    </source>
</evidence>
<dbReference type="EMBL" id="KN881594">
    <property type="protein sequence ID" value="KIY53662.1"/>
    <property type="molecule type" value="Genomic_DNA"/>
</dbReference>
<name>A0A0D7AQ17_9AGAR</name>
<keyword evidence="1" id="KW-0469">Meiosis</keyword>
<dbReference type="Pfam" id="PF08631">
    <property type="entry name" value="SPO22"/>
    <property type="match status" value="1"/>
</dbReference>
<evidence type="ECO:0000313" key="2">
    <source>
        <dbReference type="EMBL" id="KIY53662.1"/>
    </source>
</evidence>
<dbReference type="InterPro" id="IPR013940">
    <property type="entry name" value="Spo22/ZIP4/TEX11"/>
</dbReference>